<comment type="caution">
    <text evidence="2">The sequence shown here is derived from an EMBL/GenBank/DDBJ whole genome shotgun (WGS) entry which is preliminary data.</text>
</comment>
<name>A0ABS1N8V7_9ACTN</name>
<organism evidence="2 3">
    <name type="scientific">Streptomyces coffeae</name>
    <dbReference type="NCBI Taxonomy" id="621382"/>
    <lineage>
        <taxon>Bacteria</taxon>
        <taxon>Bacillati</taxon>
        <taxon>Actinomycetota</taxon>
        <taxon>Actinomycetes</taxon>
        <taxon>Kitasatosporales</taxon>
        <taxon>Streptomycetaceae</taxon>
        <taxon>Streptomyces</taxon>
    </lineage>
</organism>
<evidence type="ECO:0000256" key="1">
    <source>
        <dbReference type="SAM" id="SignalP"/>
    </source>
</evidence>
<feature type="signal peptide" evidence="1">
    <location>
        <begin position="1"/>
        <end position="24"/>
    </location>
</feature>
<evidence type="ECO:0000313" key="3">
    <source>
        <dbReference type="Proteomes" id="UP000634229"/>
    </source>
</evidence>
<dbReference type="SUPFAM" id="SSF89372">
    <property type="entry name" value="Fucose-specific lectin"/>
    <property type="match status" value="1"/>
</dbReference>
<dbReference type="EMBL" id="JAERRF010000003">
    <property type="protein sequence ID" value="MBL1096344.1"/>
    <property type="molecule type" value="Genomic_DNA"/>
</dbReference>
<proteinExistence type="predicted"/>
<dbReference type="Proteomes" id="UP000634229">
    <property type="component" value="Unassembled WGS sequence"/>
</dbReference>
<feature type="chain" id="PRO_5046896947" evidence="1">
    <location>
        <begin position="25"/>
        <end position="142"/>
    </location>
</feature>
<evidence type="ECO:0000313" key="2">
    <source>
        <dbReference type="EMBL" id="MBL1096344.1"/>
    </source>
</evidence>
<gene>
    <name evidence="2" type="ORF">JK363_06620</name>
</gene>
<keyword evidence="1" id="KW-0732">Signal</keyword>
<reference evidence="2 3" key="1">
    <citation type="submission" date="2021-01" db="EMBL/GenBank/DDBJ databases">
        <title>WGS of actinomycetes isolated from Thailand.</title>
        <authorList>
            <person name="Thawai C."/>
        </authorList>
    </citation>
    <scope>NUCLEOTIDE SEQUENCE [LARGE SCALE GENOMIC DNA]</scope>
    <source>
        <strain evidence="2 3">CA1R205</strain>
    </source>
</reference>
<sequence>MKANMLRKAAVATAGLALSGTLMGVGTAAAAPAGTASVMASCITDRNWGGNIQGQYGCTHYDLPNGEAQVFGIGSDGAIWTRWSRTNGTLSSWTSLGGQGRSSVGATGFGWAITLSVRGTDGNWWYNNRGGTSSGGWSGWHR</sequence>
<dbReference type="RefSeq" id="WP_201872390.1">
    <property type="nucleotide sequence ID" value="NZ_JAERRF010000003.1"/>
</dbReference>
<accession>A0ABS1N8V7</accession>
<keyword evidence="3" id="KW-1185">Reference proteome</keyword>
<protein>
    <submittedName>
        <fullName evidence="2">Uncharacterized protein</fullName>
    </submittedName>
</protein>